<keyword evidence="2" id="KW-1185">Reference proteome</keyword>
<dbReference type="AlphaFoldDB" id="A0A5C0ZY83"/>
<protein>
    <submittedName>
        <fullName evidence="1">Uncharacterized protein</fullName>
    </submittedName>
</protein>
<name>A0A5C0ZY83_9GAMM</name>
<dbReference type="Proteomes" id="UP000322553">
    <property type="component" value="Chromosome"/>
</dbReference>
<dbReference type="KEGG" id="kuy:FY550_05495"/>
<dbReference type="EMBL" id="CP043420">
    <property type="protein sequence ID" value="QEL10637.1"/>
    <property type="molecule type" value="Genomic_DNA"/>
</dbReference>
<dbReference type="RefSeq" id="WP_139148620.1">
    <property type="nucleotide sequence ID" value="NZ_CP043420.1"/>
</dbReference>
<organism evidence="1 2">
    <name type="scientific">Kushneria phosphatilytica</name>
    <dbReference type="NCBI Taxonomy" id="657387"/>
    <lineage>
        <taxon>Bacteria</taxon>
        <taxon>Pseudomonadati</taxon>
        <taxon>Pseudomonadota</taxon>
        <taxon>Gammaproteobacteria</taxon>
        <taxon>Oceanospirillales</taxon>
        <taxon>Halomonadaceae</taxon>
        <taxon>Kushneria</taxon>
    </lineage>
</organism>
<evidence type="ECO:0000313" key="1">
    <source>
        <dbReference type="EMBL" id="QEL10637.1"/>
    </source>
</evidence>
<sequence length="297" mass="34621">MREDFYLLNPVPGCSPELAEALINFRDNVTESHTTGSRRWSIWSLVRDALDESVNACLKRHNMENLLSGEAFSEFCKKRSADRADIQISERFKKYKNTSATADADVIRKVLRFCSYRDSKHTSNYYFSKTKTQTNRTGRQKPHCELCWKKSRAAQEIDLGKDFSLESSRFCEEHDPRNPKSLYRTDHNKRDLFTHHLHNVRATGYYYNILDPVQKQHARWVAYRLAQLNVRDRDMAIMDMLIDGVAQAEIARRLGVTRQNISKRASNLGKAIELWKEIKTSTYPIDPEDLAIWDNLP</sequence>
<reference evidence="1 2" key="1">
    <citation type="submission" date="2019-08" db="EMBL/GenBank/DDBJ databases">
        <title>Complete genome sequence of Kushneria sp. YCWA18, a halophilic phosphate-solubilizing bacterium isolated from Daqiao saltern in China.</title>
        <authorList>
            <person name="Du G.-X."/>
            <person name="Qu L.-Y."/>
        </authorList>
    </citation>
    <scope>NUCLEOTIDE SEQUENCE [LARGE SCALE GENOMIC DNA]</scope>
    <source>
        <strain evidence="1 2">YCWA18</strain>
    </source>
</reference>
<proteinExistence type="predicted"/>
<gene>
    <name evidence="1" type="ORF">FY550_05495</name>
</gene>
<dbReference type="OrthoDB" id="7027408at2"/>
<accession>A0A5C0ZY83</accession>
<evidence type="ECO:0000313" key="2">
    <source>
        <dbReference type="Proteomes" id="UP000322553"/>
    </source>
</evidence>